<reference evidence="2" key="1">
    <citation type="journal article" date="2022" name="Int. J. Mol. Sci.">
        <title>Draft Genome of Tanacetum Coccineum: Genomic Comparison of Closely Related Tanacetum-Family Plants.</title>
        <authorList>
            <person name="Yamashiro T."/>
            <person name="Shiraishi A."/>
            <person name="Nakayama K."/>
            <person name="Satake H."/>
        </authorList>
    </citation>
    <scope>NUCLEOTIDE SEQUENCE</scope>
</reference>
<feature type="compositionally biased region" description="Low complexity" evidence="1">
    <location>
        <begin position="37"/>
        <end position="46"/>
    </location>
</feature>
<keyword evidence="3" id="KW-1185">Reference proteome</keyword>
<reference evidence="2" key="2">
    <citation type="submission" date="2022-01" db="EMBL/GenBank/DDBJ databases">
        <authorList>
            <person name="Yamashiro T."/>
            <person name="Shiraishi A."/>
            <person name="Satake H."/>
            <person name="Nakayama K."/>
        </authorList>
    </citation>
    <scope>NUCLEOTIDE SEQUENCE</scope>
</reference>
<gene>
    <name evidence="2" type="ORF">Tco_0706323</name>
</gene>
<sequence>MAIYEEMADSWNGLHYDIACLKSRDIRPTKATLNEPSSIGTSSGSGPRCQETMGGSIAQTRVLDFEKAKTTQAEEIDVSEDESLSEEDVSKQGRISDIDANEDIYLVNIQTDEDMFGVND</sequence>
<evidence type="ECO:0000313" key="2">
    <source>
        <dbReference type="EMBL" id="GJS73482.1"/>
    </source>
</evidence>
<proteinExistence type="predicted"/>
<feature type="compositionally biased region" description="Acidic residues" evidence="1">
    <location>
        <begin position="74"/>
        <end position="87"/>
    </location>
</feature>
<evidence type="ECO:0000256" key="1">
    <source>
        <dbReference type="SAM" id="MobiDB-lite"/>
    </source>
</evidence>
<accession>A0ABQ4Y994</accession>
<dbReference type="EMBL" id="BQNB010010158">
    <property type="protein sequence ID" value="GJS73482.1"/>
    <property type="molecule type" value="Genomic_DNA"/>
</dbReference>
<comment type="caution">
    <text evidence="2">The sequence shown here is derived from an EMBL/GenBank/DDBJ whole genome shotgun (WGS) entry which is preliminary data.</text>
</comment>
<dbReference type="Proteomes" id="UP001151760">
    <property type="component" value="Unassembled WGS sequence"/>
</dbReference>
<name>A0ABQ4Y994_9ASTR</name>
<protein>
    <submittedName>
        <fullName evidence="2">Uncharacterized protein</fullName>
    </submittedName>
</protein>
<evidence type="ECO:0000313" key="3">
    <source>
        <dbReference type="Proteomes" id="UP001151760"/>
    </source>
</evidence>
<organism evidence="2 3">
    <name type="scientific">Tanacetum coccineum</name>
    <dbReference type="NCBI Taxonomy" id="301880"/>
    <lineage>
        <taxon>Eukaryota</taxon>
        <taxon>Viridiplantae</taxon>
        <taxon>Streptophyta</taxon>
        <taxon>Embryophyta</taxon>
        <taxon>Tracheophyta</taxon>
        <taxon>Spermatophyta</taxon>
        <taxon>Magnoliopsida</taxon>
        <taxon>eudicotyledons</taxon>
        <taxon>Gunneridae</taxon>
        <taxon>Pentapetalae</taxon>
        <taxon>asterids</taxon>
        <taxon>campanulids</taxon>
        <taxon>Asterales</taxon>
        <taxon>Asteraceae</taxon>
        <taxon>Asteroideae</taxon>
        <taxon>Anthemideae</taxon>
        <taxon>Anthemidinae</taxon>
        <taxon>Tanacetum</taxon>
    </lineage>
</organism>
<feature type="region of interest" description="Disordered" evidence="1">
    <location>
        <begin position="31"/>
        <end position="95"/>
    </location>
</feature>